<evidence type="ECO:0000256" key="2">
    <source>
        <dbReference type="SAM" id="Phobius"/>
    </source>
</evidence>
<evidence type="ECO:0000313" key="6">
    <source>
        <dbReference type="RefSeq" id="XP_006197864.2"/>
    </source>
</evidence>
<dbReference type="GO" id="GO:0002476">
    <property type="term" value="P:antigen processing and presentation of endogenous peptide antigen via MHC class Ib"/>
    <property type="evidence" value="ECO:0007669"/>
    <property type="project" value="TreeGrafter"/>
</dbReference>
<keyword evidence="2" id="KW-0812">Transmembrane</keyword>
<dbReference type="Proteomes" id="UP001652581">
    <property type="component" value="Chromosome 8"/>
</dbReference>
<dbReference type="RefSeq" id="XP_031535826.2">
    <property type="nucleotide sequence ID" value="XM_031679966.2"/>
</dbReference>
<keyword evidence="1" id="KW-0325">Glycoprotein</keyword>
<dbReference type="InterPro" id="IPR011161">
    <property type="entry name" value="MHC_I-like_Ag-recog"/>
</dbReference>
<evidence type="ECO:0000313" key="9">
    <source>
        <dbReference type="RefSeq" id="XP_072822134.1"/>
    </source>
</evidence>
<dbReference type="Gene3D" id="3.30.500.10">
    <property type="entry name" value="MHC class I-like antigen recognition-like"/>
    <property type="match status" value="1"/>
</dbReference>
<name>A0A6I9HYT0_VICPA</name>
<dbReference type="RefSeq" id="XP_006197864.2">
    <property type="nucleotide sequence ID" value="XM_006197802.3"/>
</dbReference>
<evidence type="ECO:0000256" key="3">
    <source>
        <dbReference type="SAM" id="SignalP"/>
    </source>
</evidence>
<evidence type="ECO:0000313" key="8">
    <source>
        <dbReference type="RefSeq" id="XP_072822133.1"/>
    </source>
</evidence>
<dbReference type="AlphaFoldDB" id="A0A6I9HYT0"/>
<dbReference type="GeneID" id="102530400"/>
<evidence type="ECO:0000313" key="5">
    <source>
        <dbReference type="Proteomes" id="UP001652581"/>
    </source>
</evidence>
<dbReference type="PANTHER" id="PTHR16675">
    <property type="entry name" value="MHC CLASS I-RELATED"/>
    <property type="match status" value="1"/>
</dbReference>
<evidence type="ECO:0000313" key="7">
    <source>
        <dbReference type="RefSeq" id="XP_031535826.2"/>
    </source>
</evidence>
<dbReference type="GO" id="GO:0006955">
    <property type="term" value="P:immune response"/>
    <property type="evidence" value="ECO:0007669"/>
    <property type="project" value="TreeGrafter"/>
</dbReference>
<keyword evidence="3" id="KW-0732">Signal</keyword>
<evidence type="ECO:0000259" key="4">
    <source>
        <dbReference type="Pfam" id="PF00129"/>
    </source>
</evidence>
<reference evidence="6 7" key="1">
    <citation type="submission" date="2025-05" db="UniProtKB">
        <authorList>
            <consortium name="RefSeq"/>
        </authorList>
    </citation>
    <scope>IDENTIFICATION</scope>
</reference>
<dbReference type="PANTHER" id="PTHR16675:SF1">
    <property type="entry name" value="UL16 BINDING PROTEIN 21"/>
    <property type="match status" value="1"/>
</dbReference>
<dbReference type="GO" id="GO:0005615">
    <property type="term" value="C:extracellular space"/>
    <property type="evidence" value="ECO:0007669"/>
    <property type="project" value="TreeGrafter"/>
</dbReference>
<organism evidence="5 6">
    <name type="scientific">Vicugna pacos</name>
    <name type="common">Alpaca</name>
    <name type="synonym">Lama pacos</name>
    <dbReference type="NCBI Taxonomy" id="30538"/>
    <lineage>
        <taxon>Eukaryota</taxon>
        <taxon>Metazoa</taxon>
        <taxon>Chordata</taxon>
        <taxon>Craniata</taxon>
        <taxon>Vertebrata</taxon>
        <taxon>Euteleostomi</taxon>
        <taxon>Mammalia</taxon>
        <taxon>Eutheria</taxon>
        <taxon>Laurasiatheria</taxon>
        <taxon>Artiodactyla</taxon>
        <taxon>Tylopoda</taxon>
        <taxon>Camelidae</taxon>
        <taxon>Vicugna</taxon>
    </lineage>
</organism>
<protein>
    <submittedName>
        <fullName evidence="6 7">UL16-binding protein 1-like</fullName>
    </submittedName>
</protein>
<proteinExistence type="predicted"/>
<keyword evidence="5" id="KW-1185">Reference proteome</keyword>
<dbReference type="KEGG" id="vpc:102530400"/>
<dbReference type="GO" id="GO:0002486">
    <property type="term" value="P:antigen processing and presentation of endogenous peptide antigen via MHC class I via ER pathway, TAP-independent"/>
    <property type="evidence" value="ECO:0007669"/>
    <property type="project" value="TreeGrafter"/>
</dbReference>
<dbReference type="RefSeq" id="XP_072822133.1">
    <property type="nucleotide sequence ID" value="XM_072966032.1"/>
</dbReference>
<feature type="chain" id="PRO_5044634717" evidence="3">
    <location>
        <begin position="28"/>
        <end position="240"/>
    </location>
</feature>
<feature type="signal peptide" evidence="3">
    <location>
        <begin position="1"/>
        <end position="27"/>
    </location>
</feature>
<feature type="domain" description="MHC class I-like antigen recognition-like" evidence="4">
    <location>
        <begin position="27"/>
        <end position="201"/>
    </location>
</feature>
<evidence type="ECO:0000256" key="1">
    <source>
        <dbReference type="ARBA" id="ARBA00023180"/>
    </source>
</evidence>
<dbReference type="SUPFAM" id="SSF54452">
    <property type="entry name" value="MHC antigen-recognition domain"/>
    <property type="match status" value="1"/>
</dbReference>
<sequence>MVRTSGSKTRFPFRYLLLALCIICCASHLLSYNFTISPNPRPGQPWCVVQCQVDKEHFLSYDCGAAKIQSMSLLGEKVKDTKYWKGQMETLRDAGHLLKEQLPDIVPEEHTLRDLLTLQGMMTCHIEANGHTSAFWCFGFRGQMSLTFDSVNGNLTMSHVEGRRMKERWEHDRDVTKFFENTSMGDCRTWLIHFLNHWEEMLKTTASPTMATHTTTSRAIAVTPAACLLFVVFTCLLIIG</sequence>
<dbReference type="GO" id="GO:0009897">
    <property type="term" value="C:external side of plasma membrane"/>
    <property type="evidence" value="ECO:0007669"/>
    <property type="project" value="TreeGrafter"/>
</dbReference>
<dbReference type="InterPro" id="IPR037055">
    <property type="entry name" value="MHC_I-like_Ag-recog_sf"/>
</dbReference>
<dbReference type="Pfam" id="PF00129">
    <property type="entry name" value="MHC_I"/>
    <property type="match status" value="1"/>
</dbReference>
<keyword evidence="2" id="KW-0472">Membrane</keyword>
<dbReference type="InterPro" id="IPR050208">
    <property type="entry name" value="MHC_class-I_related"/>
</dbReference>
<dbReference type="InterPro" id="IPR011162">
    <property type="entry name" value="MHC_I/II-like_Ag-recog"/>
</dbReference>
<accession>A0A6I9HYT0</accession>
<gene>
    <name evidence="6 7 8 9" type="primary">LOC102530400</name>
</gene>
<keyword evidence="2" id="KW-1133">Transmembrane helix</keyword>
<dbReference type="GO" id="GO:0001916">
    <property type="term" value="P:positive regulation of T cell mediated cytotoxicity"/>
    <property type="evidence" value="ECO:0007669"/>
    <property type="project" value="TreeGrafter"/>
</dbReference>
<dbReference type="RefSeq" id="XP_072822134.1">
    <property type="nucleotide sequence ID" value="XM_072966033.1"/>
</dbReference>
<feature type="transmembrane region" description="Helical" evidence="2">
    <location>
        <begin position="219"/>
        <end position="239"/>
    </location>
</feature>